<dbReference type="OrthoDB" id="241638at2"/>
<dbReference type="Gene3D" id="2.120.10.30">
    <property type="entry name" value="TolB, C-terminal domain"/>
    <property type="match status" value="1"/>
</dbReference>
<evidence type="ECO:0000313" key="5">
    <source>
        <dbReference type="EMBL" id="AOW19630.1"/>
    </source>
</evidence>
<dbReference type="KEGG" id="lul:LPB138_02570"/>
<dbReference type="PANTHER" id="PTHR47572">
    <property type="entry name" value="LIPOPROTEIN-RELATED"/>
    <property type="match status" value="1"/>
</dbReference>
<dbReference type="STRING" id="1850246.LPB138_02570"/>
<dbReference type="Proteomes" id="UP000176050">
    <property type="component" value="Chromosome"/>
</dbReference>
<dbReference type="InterPro" id="IPR005511">
    <property type="entry name" value="SMP-30"/>
</dbReference>
<dbReference type="InterPro" id="IPR011042">
    <property type="entry name" value="6-blade_b-propeller_TolB-like"/>
</dbReference>
<feature type="binding site" evidence="3">
    <location>
        <position position="230"/>
    </location>
    <ligand>
        <name>a divalent metal cation</name>
        <dbReference type="ChEBI" id="CHEBI:60240"/>
    </ligand>
</feature>
<evidence type="ECO:0000256" key="1">
    <source>
        <dbReference type="ARBA" id="ARBA00022801"/>
    </source>
</evidence>
<reference evidence="5 6" key="1">
    <citation type="submission" date="2016-10" db="EMBL/GenBank/DDBJ databases">
        <title>Lutibacter sp. LPB0138, isolated from marine gastropod.</title>
        <authorList>
            <person name="Kim E."/>
            <person name="Yi H."/>
        </authorList>
    </citation>
    <scope>NUCLEOTIDE SEQUENCE [LARGE SCALE GENOMIC DNA]</scope>
    <source>
        <strain evidence="5 6">LPB0138</strain>
    </source>
</reference>
<dbReference type="SUPFAM" id="SSF63829">
    <property type="entry name" value="Calcium-dependent phosphotriesterase"/>
    <property type="match status" value="1"/>
</dbReference>
<keyword evidence="1" id="KW-0378">Hydrolase</keyword>
<organism evidence="5 6">
    <name type="scientific">Urechidicola croceus</name>
    <dbReference type="NCBI Taxonomy" id="1850246"/>
    <lineage>
        <taxon>Bacteria</taxon>
        <taxon>Pseudomonadati</taxon>
        <taxon>Bacteroidota</taxon>
        <taxon>Flavobacteriia</taxon>
        <taxon>Flavobacteriales</taxon>
        <taxon>Flavobacteriaceae</taxon>
        <taxon>Urechidicola</taxon>
    </lineage>
</organism>
<dbReference type="PANTHER" id="PTHR47572:SF4">
    <property type="entry name" value="LACTONASE DRP35"/>
    <property type="match status" value="1"/>
</dbReference>
<evidence type="ECO:0000259" key="4">
    <source>
        <dbReference type="Pfam" id="PF08450"/>
    </source>
</evidence>
<evidence type="ECO:0000256" key="3">
    <source>
        <dbReference type="PIRSR" id="PIRSR605511-2"/>
    </source>
</evidence>
<feature type="binding site" evidence="3">
    <location>
        <position position="286"/>
    </location>
    <ligand>
        <name>a divalent metal cation</name>
        <dbReference type="ChEBI" id="CHEBI:60240"/>
    </ligand>
</feature>
<evidence type="ECO:0000313" key="6">
    <source>
        <dbReference type="Proteomes" id="UP000176050"/>
    </source>
</evidence>
<dbReference type="AlphaFoldDB" id="A0A1D8P4W0"/>
<dbReference type="PROSITE" id="PS51257">
    <property type="entry name" value="PROKAR_LIPOPROTEIN"/>
    <property type="match status" value="1"/>
</dbReference>
<proteinExistence type="predicted"/>
<feature type="binding site" evidence="3">
    <location>
        <position position="73"/>
    </location>
    <ligand>
        <name>a divalent metal cation</name>
        <dbReference type="ChEBI" id="CHEBI:60240"/>
    </ligand>
</feature>
<keyword evidence="3" id="KW-0862">Zinc</keyword>
<feature type="binding site" evidence="3">
    <location>
        <position position="174"/>
    </location>
    <ligand>
        <name>substrate</name>
    </ligand>
</feature>
<dbReference type="InterPro" id="IPR013658">
    <property type="entry name" value="SGL"/>
</dbReference>
<dbReference type="GO" id="GO:0046872">
    <property type="term" value="F:metal ion binding"/>
    <property type="evidence" value="ECO:0007669"/>
    <property type="project" value="UniProtKB-KW"/>
</dbReference>
<accession>A0A1D8P4W0</accession>
<name>A0A1D8P4W0_9FLAO</name>
<comment type="cofactor">
    <cofactor evidence="3">
        <name>Zn(2+)</name>
        <dbReference type="ChEBI" id="CHEBI:29105"/>
    </cofactor>
    <text evidence="3">Binds 1 divalent metal cation per subunit.</text>
</comment>
<keyword evidence="3" id="KW-0479">Metal-binding</keyword>
<protein>
    <recommendedName>
        <fullName evidence="4">SMP-30/Gluconolactonase/LRE-like region domain-containing protein</fullName>
    </recommendedName>
</protein>
<dbReference type="Pfam" id="PF08450">
    <property type="entry name" value="SGL"/>
    <property type="match status" value="1"/>
</dbReference>
<dbReference type="GO" id="GO:0016787">
    <property type="term" value="F:hydrolase activity"/>
    <property type="evidence" value="ECO:0007669"/>
    <property type="project" value="UniProtKB-KW"/>
</dbReference>
<keyword evidence="6" id="KW-1185">Reference proteome</keyword>
<sequence length="349" mass="38784">MKRTNVLLFCIMLFSIISCKQKNELKKEVKVTSIDIQNKTIPRIEILNPDLENAINSNEEIEVLTKETFGWSEGPVWVESHKMLLFTDVPNNIIYKYTDANGLEKYLEPSGNTGIEKGAKEGANGLLLSPEGKLVLCQHGDRRVSIMNAPFESPEAKFKVLASLFNEKKFNSPNDATYHKNGELFFTDPPYGLTDGLDDSPRKEIEFNGVYKIDTKGKVILLDKDLTKPNGIAFSPDYSKLYVANSDPKKAFWKVYDVDSSGNISNGKVFADVTNLVSNKHPGLPDGLRVDNNGYLFATGPGGVLIFNPQGIHLGTLNTGKATANCTFNDDKSVLYITAHNQLMRLKIK</sequence>
<feature type="active site" description="Proton donor/acceptor" evidence="2">
    <location>
        <position position="286"/>
    </location>
</feature>
<gene>
    <name evidence="5" type="ORF">LPB138_02570</name>
</gene>
<dbReference type="InterPro" id="IPR051262">
    <property type="entry name" value="SMP-30/CGR1_Lactonase"/>
</dbReference>
<dbReference type="RefSeq" id="WP_070235746.1">
    <property type="nucleotide sequence ID" value="NZ_CP017478.1"/>
</dbReference>
<dbReference type="PRINTS" id="PR01790">
    <property type="entry name" value="SMP30FAMILY"/>
</dbReference>
<dbReference type="EMBL" id="CP017478">
    <property type="protein sequence ID" value="AOW19630.1"/>
    <property type="molecule type" value="Genomic_DNA"/>
</dbReference>
<evidence type="ECO:0000256" key="2">
    <source>
        <dbReference type="PIRSR" id="PIRSR605511-1"/>
    </source>
</evidence>
<feature type="domain" description="SMP-30/Gluconolactonase/LRE-like region" evidence="4">
    <location>
        <begin position="71"/>
        <end position="340"/>
    </location>
</feature>